<keyword evidence="3" id="KW-1185">Reference proteome</keyword>
<feature type="transmembrane region" description="Helical" evidence="1">
    <location>
        <begin position="340"/>
        <end position="360"/>
    </location>
</feature>
<feature type="transmembrane region" description="Helical" evidence="1">
    <location>
        <begin position="228"/>
        <end position="249"/>
    </location>
</feature>
<feature type="transmembrane region" description="Helical" evidence="1">
    <location>
        <begin position="196"/>
        <end position="216"/>
    </location>
</feature>
<comment type="caution">
    <text evidence="2">The sequence shown here is derived from an EMBL/GenBank/DDBJ whole genome shotgun (WGS) entry which is preliminary data.</text>
</comment>
<keyword evidence="1" id="KW-0472">Membrane</keyword>
<keyword evidence="1" id="KW-1133">Transmembrane helix</keyword>
<dbReference type="Proteomes" id="UP001210925">
    <property type="component" value="Unassembled WGS sequence"/>
</dbReference>
<accession>A0AAD5UBA9</accession>
<dbReference type="AlphaFoldDB" id="A0AAD5UBA9"/>
<organism evidence="2 3">
    <name type="scientific">Boothiomyces macroporosus</name>
    <dbReference type="NCBI Taxonomy" id="261099"/>
    <lineage>
        <taxon>Eukaryota</taxon>
        <taxon>Fungi</taxon>
        <taxon>Fungi incertae sedis</taxon>
        <taxon>Chytridiomycota</taxon>
        <taxon>Chytridiomycota incertae sedis</taxon>
        <taxon>Chytridiomycetes</taxon>
        <taxon>Rhizophydiales</taxon>
        <taxon>Terramycetaceae</taxon>
        <taxon>Boothiomyces</taxon>
    </lineage>
</organism>
<dbReference type="EMBL" id="JADGKB010000122">
    <property type="protein sequence ID" value="KAJ3253013.1"/>
    <property type="molecule type" value="Genomic_DNA"/>
</dbReference>
<name>A0AAD5UBA9_9FUNG</name>
<keyword evidence="1" id="KW-0812">Transmembrane</keyword>
<protein>
    <submittedName>
        <fullName evidence="2">Uncharacterized protein</fullName>
    </submittedName>
</protein>
<evidence type="ECO:0000313" key="3">
    <source>
        <dbReference type="Proteomes" id="UP001210925"/>
    </source>
</evidence>
<feature type="transmembrane region" description="Helical" evidence="1">
    <location>
        <begin position="89"/>
        <end position="113"/>
    </location>
</feature>
<feature type="transmembrane region" description="Helical" evidence="1">
    <location>
        <begin position="12"/>
        <end position="31"/>
    </location>
</feature>
<sequence>MKNVNMRYITEAVLFITHLGFMIVGAVFGCIDISNSPQLPPAASLTTKFPFLYYACSSVFFGTIVFSFNIIQSAIQADMLKSLMGQRNILWIIATVGNISIFLQTIAWSLILWNNFTNSAGLWLGSISELCLNAIFFIENGATVLTKVLCAEQVDIAATNASIPVRNSIVISEEDLVDLSKLDAELARMKVVPVQMIAYIAGLSTSILIMNILGVILRLRKVQLHTKFIPSLLGIATFSLLIFTSNYSILNTVNMNSITSKMTYYVSRISFALFCASHISMTTIKYLQVVKNKKYRELMIYIVLVVNFGMLVFGIIWGCIDVTIATTLPPTISLYTKIPTFYYAASSVLIGFTIFLVKLIKSAMMADLELSLCGQVGNNWNLWAIVGIGNFSVLSQTGGWCIVLWNTFVNNGSQWLATISTMCLNLIFFIENASEVAVGELSKAKENPVQSPNRSVHRHDLETT</sequence>
<proteinExistence type="predicted"/>
<feature type="transmembrane region" description="Helical" evidence="1">
    <location>
        <begin position="51"/>
        <end position="68"/>
    </location>
</feature>
<gene>
    <name evidence="2" type="ORF">HK103_001023</name>
</gene>
<evidence type="ECO:0000313" key="2">
    <source>
        <dbReference type="EMBL" id="KAJ3253013.1"/>
    </source>
</evidence>
<feature type="transmembrane region" description="Helical" evidence="1">
    <location>
        <begin position="299"/>
        <end position="320"/>
    </location>
</feature>
<reference evidence="2" key="1">
    <citation type="submission" date="2020-05" db="EMBL/GenBank/DDBJ databases">
        <title>Phylogenomic resolution of chytrid fungi.</title>
        <authorList>
            <person name="Stajich J.E."/>
            <person name="Amses K."/>
            <person name="Simmons R."/>
            <person name="Seto K."/>
            <person name="Myers J."/>
            <person name="Bonds A."/>
            <person name="Quandt C.A."/>
            <person name="Barry K."/>
            <person name="Liu P."/>
            <person name="Grigoriev I."/>
            <person name="Longcore J.E."/>
            <person name="James T.Y."/>
        </authorList>
    </citation>
    <scope>NUCLEOTIDE SEQUENCE</scope>
    <source>
        <strain evidence="2">PLAUS21</strain>
    </source>
</reference>
<dbReference type="PROSITE" id="PS51257">
    <property type="entry name" value="PROKAR_LIPOPROTEIN"/>
    <property type="match status" value="1"/>
</dbReference>
<feature type="transmembrane region" description="Helical" evidence="1">
    <location>
        <begin position="269"/>
        <end position="287"/>
    </location>
</feature>
<evidence type="ECO:0000256" key="1">
    <source>
        <dbReference type="SAM" id="Phobius"/>
    </source>
</evidence>